<accession>A0AAE3E4E6</accession>
<evidence type="ECO:0000313" key="2">
    <source>
        <dbReference type="Proteomes" id="UP001198200"/>
    </source>
</evidence>
<protein>
    <submittedName>
        <fullName evidence="1">Uncharacterized protein</fullName>
    </submittedName>
</protein>
<organism evidence="1 2">
    <name type="scientific">Anthropogastromicrobium aceti</name>
    <dbReference type="NCBI Taxonomy" id="2981768"/>
    <lineage>
        <taxon>Bacteria</taxon>
        <taxon>Bacillati</taxon>
        <taxon>Bacillota</taxon>
        <taxon>Clostridia</taxon>
        <taxon>Lachnospirales</taxon>
        <taxon>Lachnospiraceae</taxon>
        <taxon>Anthropogastromicrobium</taxon>
    </lineage>
</organism>
<evidence type="ECO:0000313" key="1">
    <source>
        <dbReference type="EMBL" id="MCC2221615.1"/>
    </source>
</evidence>
<name>A0AAE3E4E6_9FIRM</name>
<dbReference type="RefSeq" id="WP_118612003.1">
    <property type="nucleotide sequence ID" value="NZ_JAJEQN010000017.1"/>
</dbReference>
<reference evidence="1 2" key="1">
    <citation type="submission" date="2021-10" db="EMBL/GenBank/DDBJ databases">
        <title>Anaerobic single-cell dispensing facilitates the cultivation of human gut bacteria.</title>
        <authorList>
            <person name="Afrizal A."/>
        </authorList>
    </citation>
    <scope>NUCLEOTIDE SEQUENCE [LARGE SCALE GENOMIC DNA]</scope>
    <source>
        <strain evidence="1 2">CLA-AA-H224</strain>
    </source>
</reference>
<gene>
    <name evidence="1" type="ORF">LKD48_08205</name>
</gene>
<dbReference type="AlphaFoldDB" id="A0AAE3E4E6"/>
<dbReference type="Proteomes" id="UP001198200">
    <property type="component" value="Unassembled WGS sequence"/>
</dbReference>
<comment type="caution">
    <text evidence="1">The sequence shown here is derived from an EMBL/GenBank/DDBJ whole genome shotgun (WGS) entry which is preliminary data.</text>
</comment>
<dbReference type="EMBL" id="JAJEQN010000017">
    <property type="protein sequence ID" value="MCC2221615.1"/>
    <property type="molecule type" value="Genomic_DNA"/>
</dbReference>
<proteinExistence type="predicted"/>
<keyword evidence="2" id="KW-1185">Reference proteome</keyword>
<sequence>MTTPFDNMSPEKAQFIKQIVSEASGKSQNELFPFLLGINRQIAGKHMSFSDEETDALVSQLTKNLSPKEKKRVELLHQLSKMLAKQSKKTPPPQSNT</sequence>